<dbReference type="PANTHER" id="PTHR43528:SF1">
    <property type="entry name" value="ALPHA-KETOGLUTARATE PERMEASE"/>
    <property type="match status" value="1"/>
</dbReference>
<dbReference type="Proteomes" id="UP000248614">
    <property type="component" value="Unassembled WGS sequence"/>
</dbReference>
<dbReference type="InterPro" id="IPR020846">
    <property type="entry name" value="MFS_dom"/>
</dbReference>
<feature type="transmembrane region" description="Helical" evidence="8">
    <location>
        <begin position="365"/>
        <end position="386"/>
    </location>
</feature>
<keyword evidence="5" id="KW-0769">Symport</keyword>
<name>A0A2W5BA04_9SPHN</name>
<accession>A0A2W5BA04</accession>
<keyword evidence="3" id="KW-1003">Cell membrane</keyword>
<keyword evidence="7 8" id="KW-0472">Membrane</keyword>
<keyword evidence="6 8" id="KW-1133">Transmembrane helix</keyword>
<dbReference type="GO" id="GO:0015293">
    <property type="term" value="F:symporter activity"/>
    <property type="evidence" value="ECO:0007669"/>
    <property type="project" value="UniProtKB-KW"/>
</dbReference>
<evidence type="ECO:0000256" key="4">
    <source>
        <dbReference type="ARBA" id="ARBA00022692"/>
    </source>
</evidence>
<dbReference type="GO" id="GO:0005886">
    <property type="term" value="C:plasma membrane"/>
    <property type="evidence" value="ECO:0007669"/>
    <property type="project" value="UniProtKB-SubCell"/>
</dbReference>
<keyword evidence="2" id="KW-0813">Transport</keyword>
<evidence type="ECO:0000256" key="6">
    <source>
        <dbReference type="ARBA" id="ARBA00022989"/>
    </source>
</evidence>
<feature type="transmembrane region" description="Helical" evidence="8">
    <location>
        <begin position="306"/>
        <end position="323"/>
    </location>
</feature>
<sequence length="437" mass="47136">MPHTGDLNTKDRISAILAACAGNMVEWFDFFVYAYTAIYFAAVFFPSESQTAQLLSTAAVFAVGFFMRPLGGWFFGRLADTRGRKLAMTASVSLMCVGSLIIAILPGYAQIGVLAPALLLFARLLQGLSVGAEYGTGATYLSEVATKGRRGFYGSLQYMTIVAGQLLALLTIVCLQQLLSADDLNAWGWRIPFFMGAAGAVTVFYLRRNMVETTTSSSMKRRDAGSLRAMFRHRKAVALVLFFTIGGSLYFYTFTTYMQKFLVLSGGFTPARASLVMTSALVCFMVMQPLFGMLSDRLGIRTHMRLFTGLATLLVAPILYGIQSSGGNAVYAFLLVVGGLAIAAFYTPIAGLVKAGMFPTEIRALGVGFPYAVGNALFGGTAEYVALRLRDGGIETVYFYYVAVVCGTAFVAALVMPNLRVRGYLDGDGSMERRSGG</sequence>
<evidence type="ECO:0000256" key="1">
    <source>
        <dbReference type="ARBA" id="ARBA00004651"/>
    </source>
</evidence>
<feature type="transmembrane region" description="Helical" evidence="8">
    <location>
        <begin position="156"/>
        <end position="181"/>
    </location>
</feature>
<dbReference type="FunFam" id="1.20.1250.20:FF:000001">
    <property type="entry name" value="Dicarboxylate MFS transporter"/>
    <property type="match status" value="1"/>
</dbReference>
<comment type="subcellular location">
    <subcellularLocation>
        <location evidence="1">Cell membrane</location>
        <topology evidence="1">Multi-pass membrane protein</topology>
    </subcellularLocation>
</comment>
<dbReference type="SUPFAM" id="SSF103473">
    <property type="entry name" value="MFS general substrate transporter"/>
    <property type="match status" value="1"/>
</dbReference>
<evidence type="ECO:0000256" key="8">
    <source>
        <dbReference type="SAM" id="Phobius"/>
    </source>
</evidence>
<reference evidence="10 11" key="1">
    <citation type="submission" date="2017-08" db="EMBL/GenBank/DDBJ databases">
        <title>Infants hospitalized years apart are colonized by the same room-sourced microbial strains.</title>
        <authorList>
            <person name="Brooks B."/>
            <person name="Olm M.R."/>
            <person name="Firek B.A."/>
            <person name="Baker R."/>
            <person name="Thomas B.C."/>
            <person name="Morowitz M.J."/>
            <person name="Banfield J.F."/>
        </authorList>
    </citation>
    <scope>NUCLEOTIDE SEQUENCE [LARGE SCALE GENOMIC DNA]</scope>
    <source>
        <strain evidence="10">S2_018_000_R3_110</strain>
    </source>
</reference>
<feature type="domain" description="Major facilitator superfamily (MFS) profile" evidence="9">
    <location>
        <begin position="15"/>
        <end position="420"/>
    </location>
</feature>
<evidence type="ECO:0000256" key="3">
    <source>
        <dbReference type="ARBA" id="ARBA00022475"/>
    </source>
</evidence>
<comment type="caution">
    <text evidence="10">The sequence shown here is derived from an EMBL/GenBank/DDBJ whole genome shotgun (WGS) entry which is preliminary data.</text>
</comment>
<evidence type="ECO:0000256" key="5">
    <source>
        <dbReference type="ARBA" id="ARBA00022847"/>
    </source>
</evidence>
<dbReference type="PROSITE" id="PS00217">
    <property type="entry name" value="SUGAR_TRANSPORT_2"/>
    <property type="match status" value="1"/>
</dbReference>
<feature type="transmembrane region" description="Helical" evidence="8">
    <location>
        <begin position="273"/>
        <end position="294"/>
    </location>
</feature>
<dbReference type="InterPro" id="IPR051084">
    <property type="entry name" value="H+-coupled_symporters"/>
</dbReference>
<proteinExistence type="predicted"/>
<dbReference type="EMBL" id="QFNF01000005">
    <property type="protein sequence ID" value="PZO79995.1"/>
    <property type="molecule type" value="Genomic_DNA"/>
</dbReference>
<dbReference type="InterPro" id="IPR005829">
    <property type="entry name" value="Sugar_transporter_CS"/>
</dbReference>
<dbReference type="InterPro" id="IPR036259">
    <property type="entry name" value="MFS_trans_sf"/>
</dbReference>
<feature type="transmembrane region" description="Helical" evidence="8">
    <location>
        <begin position="329"/>
        <end position="353"/>
    </location>
</feature>
<evidence type="ECO:0000313" key="11">
    <source>
        <dbReference type="Proteomes" id="UP000248614"/>
    </source>
</evidence>
<feature type="transmembrane region" description="Helical" evidence="8">
    <location>
        <begin position="86"/>
        <end position="105"/>
    </location>
</feature>
<organism evidence="10 11">
    <name type="scientific">Sphingomonas hengshuiensis</name>
    <dbReference type="NCBI Taxonomy" id="1609977"/>
    <lineage>
        <taxon>Bacteria</taxon>
        <taxon>Pseudomonadati</taxon>
        <taxon>Pseudomonadota</taxon>
        <taxon>Alphaproteobacteria</taxon>
        <taxon>Sphingomonadales</taxon>
        <taxon>Sphingomonadaceae</taxon>
        <taxon>Sphingomonas</taxon>
    </lineage>
</organism>
<dbReference type="Pfam" id="PF00083">
    <property type="entry name" value="Sugar_tr"/>
    <property type="match status" value="1"/>
</dbReference>
<evidence type="ECO:0000256" key="7">
    <source>
        <dbReference type="ARBA" id="ARBA00023136"/>
    </source>
</evidence>
<dbReference type="PROSITE" id="PS50850">
    <property type="entry name" value="MFS"/>
    <property type="match status" value="1"/>
</dbReference>
<feature type="transmembrane region" description="Helical" evidence="8">
    <location>
        <begin position="52"/>
        <end position="74"/>
    </location>
</feature>
<dbReference type="PANTHER" id="PTHR43528">
    <property type="entry name" value="ALPHA-KETOGLUTARATE PERMEASE"/>
    <property type="match status" value="1"/>
</dbReference>
<protein>
    <submittedName>
        <fullName evidence="10">Alpha-ketoglutarate permease</fullName>
    </submittedName>
</protein>
<evidence type="ECO:0000313" key="10">
    <source>
        <dbReference type="EMBL" id="PZO79995.1"/>
    </source>
</evidence>
<feature type="transmembrane region" description="Helical" evidence="8">
    <location>
        <begin position="398"/>
        <end position="416"/>
    </location>
</feature>
<evidence type="ECO:0000256" key="2">
    <source>
        <dbReference type="ARBA" id="ARBA00022448"/>
    </source>
</evidence>
<evidence type="ECO:0000259" key="9">
    <source>
        <dbReference type="PROSITE" id="PS50850"/>
    </source>
</evidence>
<dbReference type="AlphaFoldDB" id="A0A2W5BA04"/>
<dbReference type="Gene3D" id="1.20.1250.20">
    <property type="entry name" value="MFS general substrate transporter like domains"/>
    <property type="match status" value="2"/>
</dbReference>
<dbReference type="InterPro" id="IPR005828">
    <property type="entry name" value="MFS_sugar_transport-like"/>
</dbReference>
<feature type="transmembrane region" description="Helical" evidence="8">
    <location>
        <begin position="187"/>
        <end position="206"/>
    </location>
</feature>
<feature type="transmembrane region" description="Helical" evidence="8">
    <location>
        <begin position="236"/>
        <end position="253"/>
    </location>
</feature>
<keyword evidence="4 8" id="KW-0812">Transmembrane</keyword>
<feature type="transmembrane region" description="Helical" evidence="8">
    <location>
        <begin position="111"/>
        <end position="135"/>
    </location>
</feature>
<gene>
    <name evidence="10" type="ORF">DI632_03545</name>
</gene>